<evidence type="ECO:0000313" key="9">
    <source>
        <dbReference type="Proteomes" id="UP001370490"/>
    </source>
</evidence>
<dbReference type="GO" id="GO:0003712">
    <property type="term" value="F:transcription coregulator activity"/>
    <property type="evidence" value="ECO:0007669"/>
    <property type="project" value="InterPro"/>
</dbReference>
<evidence type="ECO:0000256" key="3">
    <source>
        <dbReference type="ARBA" id="ARBA00023015"/>
    </source>
</evidence>
<dbReference type="GO" id="GO:0016592">
    <property type="term" value="C:mediator complex"/>
    <property type="evidence" value="ECO:0007669"/>
    <property type="project" value="InterPro"/>
</dbReference>
<evidence type="ECO:0000256" key="1">
    <source>
        <dbReference type="ARBA" id="ARBA00004123"/>
    </source>
</evidence>
<dbReference type="PANTHER" id="PTHR46567">
    <property type="entry name" value="MEDIATOR OF RNA POLYMERASE II TRANSCRIPTION SUBUNIT 12"/>
    <property type="match status" value="1"/>
</dbReference>
<evidence type="ECO:0000313" key="8">
    <source>
        <dbReference type="EMBL" id="KAK6918377.1"/>
    </source>
</evidence>
<comment type="caution">
    <text evidence="8">The sequence shown here is derived from an EMBL/GenBank/DDBJ whole genome shotgun (WGS) entry which is preliminary data.</text>
</comment>
<keyword evidence="9" id="KW-1185">Reference proteome</keyword>
<dbReference type="Proteomes" id="UP001370490">
    <property type="component" value="Unassembled WGS sequence"/>
</dbReference>
<dbReference type="SMART" id="SM01281">
    <property type="entry name" value="Med12"/>
    <property type="match status" value="1"/>
</dbReference>
<keyword evidence="5" id="KW-0539">Nucleus</keyword>
<protein>
    <submittedName>
        <fullName evidence="8">Mediator complex, subunit Med12</fullName>
    </submittedName>
</protein>
<evidence type="ECO:0000259" key="7">
    <source>
        <dbReference type="SMART" id="SM01281"/>
    </source>
</evidence>
<feature type="region of interest" description="Disordered" evidence="6">
    <location>
        <begin position="15"/>
        <end position="34"/>
    </location>
</feature>
<evidence type="ECO:0000256" key="5">
    <source>
        <dbReference type="ARBA" id="ARBA00023242"/>
    </source>
</evidence>
<organism evidence="8 9">
    <name type="scientific">Dillenia turbinata</name>
    <dbReference type="NCBI Taxonomy" id="194707"/>
    <lineage>
        <taxon>Eukaryota</taxon>
        <taxon>Viridiplantae</taxon>
        <taxon>Streptophyta</taxon>
        <taxon>Embryophyta</taxon>
        <taxon>Tracheophyta</taxon>
        <taxon>Spermatophyta</taxon>
        <taxon>Magnoliopsida</taxon>
        <taxon>eudicotyledons</taxon>
        <taxon>Gunneridae</taxon>
        <taxon>Pentapetalae</taxon>
        <taxon>Dilleniales</taxon>
        <taxon>Dilleniaceae</taxon>
        <taxon>Dillenia</taxon>
    </lineage>
</organism>
<feature type="region of interest" description="Disordered" evidence="6">
    <location>
        <begin position="2169"/>
        <end position="2232"/>
    </location>
</feature>
<feature type="compositionally biased region" description="Low complexity" evidence="6">
    <location>
        <begin position="2216"/>
        <end position="2227"/>
    </location>
</feature>
<evidence type="ECO:0000256" key="6">
    <source>
        <dbReference type="SAM" id="MobiDB-lite"/>
    </source>
</evidence>
<dbReference type="GO" id="GO:0006357">
    <property type="term" value="P:regulation of transcription by RNA polymerase II"/>
    <property type="evidence" value="ECO:0007669"/>
    <property type="project" value="InterPro"/>
</dbReference>
<dbReference type="EMBL" id="JBAMMX010000022">
    <property type="protein sequence ID" value="KAK6918377.1"/>
    <property type="molecule type" value="Genomic_DNA"/>
</dbReference>
<dbReference type="PANTHER" id="PTHR46567:SF1">
    <property type="entry name" value="MEDIATOR OF RNA POLYMERASE II TRANSCRIPTION SUBUNIT 12"/>
    <property type="match status" value="1"/>
</dbReference>
<dbReference type="Pfam" id="PF09497">
    <property type="entry name" value="Med12"/>
    <property type="match status" value="1"/>
</dbReference>
<sequence>MQRYHAASCTSAVNNSAIGGPSARDTSRADSSSLPANFALNSRRQLQLVPYKLKCDKEPLNSRIGPPEFHPQTPNCLEETLTKDYVQAGYRETVDGIEEASEISLTQVKLFSKPIILQCKEVIRKRFRAINESRARKRKAGQVYGEPLSGSFLTKAGVFPEQRPCGDDSRRRWIEGLSQRHKRLCSLADHVPYGYRRRALFDVLIRNNVPLLRASWFIKVTYLNQVRRGSASITSGATERTQLSCSEHWTRDLIDYMQILLDEFFSKNASHSTEYGRDRTQQMSYAAPMQHKSDPTSVSLDGEEPSLHFRWSYVVRIVQWHHAENLILPSPIIDWVLKQLQEKELLETLPLLLPIIYSVIETFVLSQTYVRTLVGIAVRFIQEPSPGGLDLVDNSRRAYTTSALIEMLRYLILAVPATFVALDCFPLPSCVTSHMVNDGNILSKVSEVEGKLKHAQKETSLVCRDKIPDTHLQSSSFGHVISSIQKRADNLAKAARPCYSGQSVAKTVRMLDKVLVHGDAAEAYKTLFENLGDGAFHESWITEVNPCLRSSLKWIGTVNSSFVCSVFFLCEWATCDFRHFRTAPPHDLKFSGRKDFSQVYIAIQLLKLKIRDMQSTLKYDSIRGINNLAKGPVQRNNISGQIIAGNISEVKHNAKIGYGRKMGLCDIFQSPGPLHDIVVCWIDQHEVLKREGLKRAQLLILELTRAGIFYPQAYVRQLIISGIIDRNGAVADLDRRRRHYRILKHMPSVYIRDALEEAKIAEKSVLSEAMQVYANERRLVLHGLVWDQQESSSSTTMAIRQKNHAALGREDASPSSIDQWQNLQSASILESGKNVKGNADIEEVKTAIAAVLLLPNFLSASLDVVVDESQGSVKRTIGPIPKVDLAEMTPGCEECRRVKRQKISEERSSYLPGYSPIPSDEEDTWWVRKGPKSSESFSIDLPVKPIKQPSRGRQKIVRKTPSLAHISANRVDSSQGASTSHVCDSKICCPHHKSGMEGETPKLLEGSRTTHLGSLTSVGKAVRQLRFVDKRAISVWLVTVARQLVEEAEKAVTKVGQYGRSFPSVDDRNLVQWKLGEDELAAILYLLDVTNDLVLASRFLLWLLPKALNSSTSTIPAGRNILTLPRNVENNACDVGEAFVLACLQRHENILIAADLIPETLTATMHRAAATMASNGRISSSAPLIYAGNLLRKYGKVTSVIEWEKNVKVTYDKRLISEVESIRAMDGDYSFPLGVPSGVEDLDDYLRQKLSGGRFSRASLSMRDIVHRQVEEAFNFFLSKERKPFAATTLKGAVVEKWDDGYQVAQKIISGLLDCMRQTGGAAQERDPSLVAYAVSAIVGNIGPALAKMPELSTSNNLSYSSIAGSMNFAQRIISIHISCLCLLKEALGDRQSRVLEFALAAEASNALAAVFAPGKAPRGQFQLSPEAHESNANISNENSNSPGKVVLGKAAKCAAAISALVVGAIIHGVASLERVLTVLRLKEGLDLIQFTRSTRSNSNGSVRSIGSSKLDNLIEISVHWFRLLIGNCRTIYDGFIVDLVGEPYIVALSRMQQMLPLNLVLPPAYSMFAFVIWKPFILNANINSREEVHQWYQSLAVAISDAIKHLPFRDVCLRDTDVFYDLVATDPCDSEFAALLELNGSDMLLKSMAFVPLRARLFLNAIIDCKMPPSLYAQDDVNRAFGHSELKLQYAENEKKISEKLVHVLETLQPAKFHWQWVELRLLLNEQMLLEKLEGHDVPLPEAIRALSPNPDKTAPSEHEKHFIEIILTRLLVRPDAAALYSDVVHLFGRSLEDFMLMQTKWFLIGADVLFGRKPIREKLISFAESKGLSTKPQFSRPWGWCFSASDVGTSKGDRKEAEVSYLEEGEVVDEGTDPKRTGRGGSFSISLQHVTEKALIELVLPCIDQSSDDSRSTFASDLIKQMINIEHHISQISRGINKQAGTASSGIEVPTTKVNHWKNMKAGSPGLSRRIVSTDSAPPPPSPVALRASMSLRLQFLLRLLPIICADGESSRKNRHMLAAVILRLLGSRVVQEEADLSFYPREGSASKREADVLIDASMAASVHLFGKSLFDRLLLVLHALLGSCQPNWLKSRPASKSFIESTKDFSGFNNEAAENLQKELDRMQLPDAIRWRIQAAMPVLPPSVRCPISCQPPSLPTLALASIQPSPGSNFSLPQRNPTLSRGANHAHGKPKPLPLPQEHDMEVDPWTLLEDGTGSSPSSSNSGVVGGADHANLKASSLLKGAVRVRRTELTYIGTVDDDS</sequence>
<comment type="subcellular location">
    <subcellularLocation>
        <location evidence="1">Nucleus</location>
    </subcellularLocation>
</comment>
<accession>A0AAN8YZ61</accession>
<comment type="similarity">
    <text evidence="2">Belongs to the Mediator complex subunit 12 family.</text>
</comment>
<reference evidence="8 9" key="1">
    <citation type="submission" date="2023-12" db="EMBL/GenBank/DDBJ databases">
        <title>A high-quality genome assembly for Dillenia turbinata (Dilleniales).</title>
        <authorList>
            <person name="Chanderbali A."/>
        </authorList>
    </citation>
    <scope>NUCLEOTIDE SEQUENCE [LARGE SCALE GENOMIC DNA]</scope>
    <source>
        <strain evidence="8">LSX21</strain>
        <tissue evidence="8">Leaf</tissue>
    </source>
</reference>
<feature type="compositionally biased region" description="Polar residues" evidence="6">
    <location>
        <begin position="2169"/>
        <end position="2185"/>
    </location>
</feature>
<feature type="domain" description="Mediator complex subunit Med12" evidence="7">
    <location>
        <begin position="157"/>
        <end position="219"/>
    </location>
</feature>
<evidence type="ECO:0000256" key="4">
    <source>
        <dbReference type="ARBA" id="ARBA00023163"/>
    </source>
</evidence>
<dbReference type="InterPro" id="IPR019035">
    <property type="entry name" value="Mediator_Med12"/>
</dbReference>
<keyword evidence="4" id="KW-0804">Transcription</keyword>
<gene>
    <name evidence="8" type="ORF">RJ641_016799</name>
</gene>
<proteinExistence type="inferred from homology"/>
<name>A0AAN8YZ61_9MAGN</name>
<keyword evidence="3" id="KW-0805">Transcription regulation</keyword>
<evidence type="ECO:0000256" key="2">
    <source>
        <dbReference type="ARBA" id="ARBA00010289"/>
    </source>
</evidence>